<accession>M3B3Z5</accession>
<dbReference type="EMBL" id="KB456262">
    <property type="protein sequence ID" value="EMF14487.1"/>
    <property type="molecule type" value="Genomic_DNA"/>
</dbReference>
<evidence type="ECO:0000313" key="3">
    <source>
        <dbReference type="Proteomes" id="UP000016931"/>
    </source>
</evidence>
<dbReference type="AlphaFoldDB" id="M3B3Z5"/>
<organism evidence="2 3">
    <name type="scientific">Sphaerulina musiva (strain SO2202)</name>
    <name type="common">Poplar stem canker fungus</name>
    <name type="synonym">Septoria musiva</name>
    <dbReference type="NCBI Taxonomy" id="692275"/>
    <lineage>
        <taxon>Eukaryota</taxon>
        <taxon>Fungi</taxon>
        <taxon>Dikarya</taxon>
        <taxon>Ascomycota</taxon>
        <taxon>Pezizomycotina</taxon>
        <taxon>Dothideomycetes</taxon>
        <taxon>Dothideomycetidae</taxon>
        <taxon>Mycosphaerellales</taxon>
        <taxon>Mycosphaerellaceae</taxon>
        <taxon>Sphaerulina</taxon>
    </lineage>
</organism>
<dbReference type="HOGENOM" id="CLU_2470505_0_0_1"/>
<evidence type="ECO:0000256" key="1">
    <source>
        <dbReference type="SAM" id="MobiDB-lite"/>
    </source>
</evidence>
<evidence type="ECO:0000313" key="2">
    <source>
        <dbReference type="EMBL" id="EMF14487.1"/>
    </source>
</evidence>
<dbReference type="GeneID" id="27901897"/>
<sequence>MSTMEDIAFFEAQQEEEDEEEEEEEEEQQREGMECFSHTQGTVALSGNSSLFRPTCTSIQTQWKARYRSILYLTVASSALLRAASRCP</sequence>
<dbReference type="RefSeq" id="XP_016762608.1">
    <property type="nucleotide sequence ID" value="XM_016904760.1"/>
</dbReference>
<feature type="region of interest" description="Disordered" evidence="1">
    <location>
        <begin position="1"/>
        <end position="39"/>
    </location>
</feature>
<protein>
    <submittedName>
        <fullName evidence="2">Uncharacterized protein</fullName>
    </submittedName>
</protein>
<reference evidence="2 3" key="1">
    <citation type="journal article" date="2012" name="PLoS Pathog.">
        <title>Diverse lifestyles and strategies of plant pathogenesis encoded in the genomes of eighteen Dothideomycetes fungi.</title>
        <authorList>
            <person name="Ohm R.A."/>
            <person name="Feau N."/>
            <person name="Henrissat B."/>
            <person name="Schoch C.L."/>
            <person name="Horwitz B.A."/>
            <person name="Barry K.W."/>
            <person name="Condon B.J."/>
            <person name="Copeland A.C."/>
            <person name="Dhillon B."/>
            <person name="Glaser F."/>
            <person name="Hesse C.N."/>
            <person name="Kosti I."/>
            <person name="LaButti K."/>
            <person name="Lindquist E.A."/>
            <person name="Lucas S."/>
            <person name="Salamov A.A."/>
            <person name="Bradshaw R.E."/>
            <person name="Ciuffetti L."/>
            <person name="Hamelin R.C."/>
            <person name="Kema G.H.J."/>
            <person name="Lawrence C."/>
            <person name="Scott J.A."/>
            <person name="Spatafora J.W."/>
            <person name="Turgeon B.G."/>
            <person name="de Wit P.J.G.M."/>
            <person name="Zhong S."/>
            <person name="Goodwin S.B."/>
            <person name="Grigoriev I.V."/>
        </authorList>
    </citation>
    <scope>NUCLEOTIDE SEQUENCE [LARGE SCALE GENOMIC DNA]</scope>
    <source>
        <strain evidence="2 3">SO2202</strain>
    </source>
</reference>
<proteinExistence type="predicted"/>
<dbReference type="Proteomes" id="UP000016931">
    <property type="component" value="Unassembled WGS sequence"/>
</dbReference>
<gene>
    <name evidence="2" type="ORF">SEPMUDRAFT_148184</name>
</gene>
<name>M3B3Z5_SPHMS</name>
<feature type="compositionally biased region" description="Acidic residues" evidence="1">
    <location>
        <begin position="13"/>
        <end position="28"/>
    </location>
</feature>
<keyword evidence="3" id="KW-1185">Reference proteome</keyword>